<feature type="region of interest" description="Disordered" evidence="1">
    <location>
        <begin position="1"/>
        <end position="23"/>
    </location>
</feature>
<name>B3RMF3_TRIAD</name>
<dbReference type="EMBL" id="DS985242">
    <property type="protein sequence ID" value="EDV27840.1"/>
    <property type="molecule type" value="Genomic_DNA"/>
</dbReference>
<proteinExistence type="predicted"/>
<organism evidence="3 4">
    <name type="scientific">Trichoplax adhaerens</name>
    <name type="common">Trichoplax reptans</name>
    <dbReference type="NCBI Taxonomy" id="10228"/>
    <lineage>
        <taxon>Eukaryota</taxon>
        <taxon>Metazoa</taxon>
        <taxon>Placozoa</taxon>
        <taxon>Uniplacotomia</taxon>
        <taxon>Trichoplacea</taxon>
        <taxon>Trichoplacidae</taxon>
        <taxon>Trichoplax</taxon>
    </lineage>
</organism>
<dbReference type="Gene3D" id="3.30.200.20">
    <property type="entry name" value="Phosphorylase Kinase, domain 1"/>
    <property type="match status" value="1"/>
</dbReference>
<dbReference type="InterPro" id="IPR000719">
    <property type="entry name" value="Prot_kinase_dom"/>
</dbReference>
<feature type="domain" description="Protein kinase" evidence="2">
    <location>
        <begin position="96"/>
        <end position="371"/>
    </location>
</feature>
<reference evidence="3 4" key="1">
    <citation type="journal article" date="2008" name="Nature">
        <title>The Trichoplax genome and the nature of placozoans.</title>
        <authorList>
            <person name="Srivastava M."/>
            <person name="Begovic E."/>
            <person name="Chapman J."/>
            <person name="Putnam N.H."/>
            <person name="Hellsten U."/>
            <person name="Kawashima T."/>
            <person name="Kuo A."/>
            <person name="Mitros T."/>
            <person name="Salamov A."/>
            <person name="Carpenter M.L."/>
            <person name="Signorovitch A.Y."/>
            <person name="Moreno M.A."/>
            <person name="Kamm K."/>
            <person name="Grimwood J."/>
            <person name="Schmutz J."/>
            <person name="Shapiro H."/>
            <person name="Grigoriev I.V."/>
            <person name="Buss L.W."/>
            <person name="Schierwater B."/>
            <person name="Dellaporta S.L."/>
            <person name="Rokhsar D.S."/>
        </authorList>
    </citation>
    <scope>NUCLEOTIDE SEQUENCE [LARGE SCALE GENOMIC DNA]</scope>
    <source>
        <strain evidence="3 4">Grell-BS-1999</strain>
    </source>
</reference>
<dbReference type="RefSeq" id="XP_002109674.1">
    <property type="nucleotide sequence ID" value="XM_002109638.1"/>
</dbReference>
<dbReference type="PANTHER" id="PTHR24347">
    <property type="entry name" value="SERINE/THREONINE-PROTEIN KINASE"/>
    <property type="match status" value="1"/>
</dbReference>
<feature type="compositionally biased region" description="Basic and acidic residues" evidence="1">
    <location>
        <begin position="1"/>
        <end position="11"/>
    </location>
</feature>
<dbReference type="GO" id="GO:0005977">
    <property type="term" value="P:glycogen metabolic process"/>
    <property type="evidence" value="ECO:0000318"/>
    <property type="project" value="GO_Central"/>
</dbReference>
<dbReference type="HOGENOM" id="CLU_700824_0_0_1"/>
<dbReference type="CTD" id="6751405"/>
<dbReference type="KEGG" id="tad:TRIADDRAFT_53934"/>
<evidence type="ECO:0000256" key="1">
    <source>
        <dbReference type="SAM" id="MobiDB-lite"/>
    </source>
</evidence>
<dbReference type="GO" id="GO:0005737">
    <property type="term" value="C:cytoplasm"/>
    <property type="evidence" value="ECO:0000318"/>
    <property type="project" value="GO_Central"/>
</dbReference>
<evidence type="ECO:0000313" key="4">
    <source>
        <dbReference type="Proteomes" id="UP000009022"/>
    </source>
</evidence>
<dbReference type="InterPro" id="IPR011009">
    <property type="entry name" value="Kinase-like_dom_sf"/>
</dbReference>
<dbReference type="Gene3D" id="1.10.510.10">
    <property type="entry name" value="Transferase(Phosphotransferase) domain 1"/>
    <property type="match status" value="1"/>
</dbReference>
<dbReference type="eggNOG" id="KOG4236">
    <property type="taxonomic scope" value="Eukaryota"/>
</dbReference>
<gene>
    <name evidence="3" type="ORF">TRIADDRAFT_53934</name>
</gene>
<dbReference type="GO" id="GO:0007165">
    <property type="term" value="P:signal transduction"/>
    <property type="evidence" value="ECO:0000318"/>
    <property type="project" value="GO_Central"/>
</dbReference>
<dbReference type="OrthoDB" id="4062651at2759"/>
<sequence length="394" mass="46118">MGKPNHSDKASSESCKSQKHTMKTNNIIKQHNKQAKRYHNAFRNQLIHHGGKIVDSALSVLANQHASRKRYSEPAQLGWSDWEKLDFAYFQFLKQYKLVKRIHTNAKYTISLYKFNQLRVTVKHITNPGRHDQLLLWQRLQDEYKLLKDFNHPNIMQVNDWYKTKSDYMILMPVMHLNLIQYLLQRRALVPENDVKTIIAQVLHGLQYLHSQRYIHCNIRPCNIVFSRSNTLQLVLCGFTSAVYLPAIAHSISDSQCSKHIIDHKAPIDIQDFNYCAPELFQLHASYNFSTDCWSVGVLLYRLLFNMLPFVWNDDNIAHANNYYMQRMQTIFQTPQGEKLPLRCRNLIVNLLNLDVTRRWKVSKALENEWLNDHPSNIAMVAGNKSDDPVDVES</sequence>
<dbReference type="GO" id="GO:0005964">
    <property type="term" value="C:phosphorylase kinase complex"/>
    <property type="evidence" value="ECO:0000318"/>
    <property type="project" value="GO_Central"/>
</dbReference>
<dbReference type="STRING" id="10228.B3RMF3"/>
<dbReference type="Proteomes" id="UP000009022">
    <property type="component" value="Unassembled WGS sequence"/>
</dbReference>
<dbReference type="GO" id="GO:0005524">
    <property type="term" value="F:ATP binding"/>
    <property type="evidence" value="ECO:0007669"/>
    <property type="project" value="InterPro"/>
</dbReference>
<dbReference type="SUPFAM" id="SSF56112">
    <property type="entry name" value="Protein kinase-like (PK-like)"/>
    <property type="match status" value="1"/>
</dbReference>
<protein>
    <recommendedName>
        <fullName evidence="2">Protein kinase domain-containing protein</fullName>
    </recommendedName>
</protein>
<accession>B3RMF3</accession>
<dbReference type="AlphaFoldDB" id="B3RMF3"/>
<dbReference type="FunFam" id="1.10.510.10:FF:001809">
    <property type="entry name" value="Serine/threonine protein kinase-41"/>
    <property type="match status" value="1"/>
</dbReference>
<keyword evidence="4" id="KW-1185">Reference proteome</keyword>
<dbReference type="PROSITE" id="PS50011">
    <property type="entry name" value="PROTEIN_KINASE_DOM"/>
    <property type="match status" value="1"/>
</dbReference>
<dbReference type="GeneID" id="6751405"/>
<dbReference type="GO" id="GO:0004689">
    <property type="term" value="F:phosphorylase kinase activity"/>
    <property type="evidence" value="ECO:0000318"/>
    <property type="project" value="GO_Central"/>
</dbReference>
<dbReference type="PhylomeDB" id="B3RMF3"/>
<dbReference type="Pfam" id="PF00069">
    <property type="entry name" value="Pkinase"/>
    <property type="match status" value="1"/>
</dbReference>
<dbReference type="InParanoid" id="B3RMF3"/>
<evidence type="ECO:0000259" key="2">
    <source>
        <dbReference type="PROSITE" id="PS50011"/>
    </source>
</evidence>
<evidence type="ECO:0000313" key="3">
    <source>
        <dbReference type="EMBL" id="EDV27840.1"/>
    </source>
</evidence>